<reference evidence="3 4" key="1">
    <citation type="submission" date="2021-03" db="EMBL/GenBank/DDBJ databases">
        <title>Genomic Encyclopedia of Type Strains, Phase IV (KMG-IV): sequencing the most valuable type-strain genomes for metagenomic binning, comparative biology and taxonomic classification.</title>
        <authorList>
            <person name="Goeker M."/>
        </authorList>
    </citation>
    <scope>NUCLEOTIDE SEQUENCE [LARGE SCALE GENOMIC DNA]</scope>
    <source>
        <strain evidence="3 4">DSM 21600</strain>
    </source>
</reference>
<dbReference type="RefSeq" id="WP_209949472.1">
    <property type="nucleotide sequence ID" value="NZ_JAGGJU010000020.1"/>
</dbReference>
<proteinExistence type="predicted"/>
<feature type="modified residue" description="4-aspartylphosphate" evidence="1">
    <location>
        <position position="67"/>
    </location>
</feature>
<gene>
    <name evidence="3" type="ORF">J2Z17_005011</name>
</gene>
<dbReference type="Proteomes" id="UP000759443">
    <property type="component" value="Unassembled WGS sequence"/>
</dbReference>
<dbReference type="Gene3D" id="3.40.50.2300">
    <property type="match status" value="1"/>
</dbReference>
<dbReference type="Pfam" id="PF00072">
    <property type="entry name" value="Response_reg"/>
    <property type="match status" value="1"/>
</dbReference>
<dbReference type="PANTHER" id="PTHR44520">
    <property type="entry name" value="RESPONSE REGULATOR RCP1-RELATED"/>
    <property type="match status" value="1"/>
</dbReference>
<dbReference type="InterPro" id="IPR001789">
    <property type="entry name" value="Sig_transdc_resp-reg_receiver"/>
</dbReference>
<organism evidence="3 4">
    <name type="scientific">Rhizobium halophytocola</name>
    <dbReference type="NCBI Taxonomy" id="735519"/>
    <lineage>
        <taxon>Bacteria</taxon>
        <taxon>Pseudomonadati</taxon>
        <taxon>Pseudomonadota</taxon>
        <taxon>Alphaproteobacteria</taxon>
        <taxon>Hyphomicrobiales</taxon>
        <taxon>Rhizobiaceae</taxon>
        <taxon>Rhizobium/Agrobacterium group</taxon>
        <taxon>Rhizobium</taxon>
    </lineage>
</organism>
<dbReference type="InterPro" id="IPR011006">
    <property type="entry name" value="CheY-like_superfamily"/>
</dbReference>
<protein>
    <submittedName>
        <fullName evidence="3">Two-component system response regulator</fullName>
    </submittedName>
</protein>
<dbReference type="PROSITE" id="PS50110">
    <property type="entry name" value="RESPONSE_REGULATORY"/>
    <property type="match status" value="1"/>
</dbReference>
<name>A0ABS4E6L4_9HYPH</name>
<feature type="domain" description="Response regulatory" evidence="2">
    <location>
        <begin position="9"/>
        <end position="134"/>
    </location>
</feature>
<accession>A0ABS4E6L4</accession>
<dbReference type="InterPro" id="IPR052893">
    <property type="entry name" value="TCS_response_regulator"/>
</dbReference>
<sequence>MTTDQRALTILMVDDNQDEVFLTRRLLRRDGIVNNFVSERDPTRIFDTLDHLIELGGDRNRIMILLDLNMPQIDGFSVLRKIRKSKRYKDVTVIMLSASDDEGDMLDSFDKGANGYMVKPFRADEFFTVLNNVSHVRYQLVQ</sequence>
<evidence type="ECO:0000313" key="3">
    <source>
        <dbReference type="EMBL" id="MBP1853549.1"/>
    </source>
</evidence>
<evidence type="ECO:0000256" key="1">
    <source>
        <dbReference type="PROSITE-ProRule" id="PRU00169"/>
    </source>
</evidence>
<dbReference type="EMBL" id="JAGGJU010000020">
    <property type="protein sequence ID" value="MBP1853549.1"/>
    <property type="molecule type" value="Genomic_DNA"/>
</dbReference>
<evidence type="ECO:0000259" key="2">
    <source>
        <dbReference type="PROSITE" id="PS50110"/>
    </source>
</evidence>
<evidence type="ECO:0000313" key="4">
    <source>
        <dbReference type="Proteomes" id="UP000759443"/>
    </source>
</evidence>
<keyword evidence="1" id="KW-0597">Phosphoprotein</keyword>
<comment type="caution">
    <text evidence="3">The sequence shown here is derived from an EMBL/GenBank/DDBJ whole genome shotgun (WGS) entry which is preliminary data.</text>
</comment>
<keyword evidence="4" id="KW-1185">Reference proteome</keyword>
<dbReference type="SUPFAM" id="SSF52172">
    <property type="entry name" value="CheY-like"/>
    <property type="match status" value="1"/>
</dbReference>
<dbReference type="SMART" id="SM00448">
    <property type="entry name" value="REC"/>
    <property type="match status" value="1"/>
</dbReference>